<gene>
    <name evidence="1" type="ORF">V6N11_077523</name>
</gene>
<protein>
    <submittedName>
        <fullName evidence="1">Uncharacterized protein</fullName>
    </submittedName>
</protein>
<proteinExistence type="predicted"/>
<dbReference type="EMBL" id="JBBPBN010000006">
    <property type="protein sequence ID" value="KAK9035484.1"/>
    <property type="molecule type" value="Genomic_DNA"/>
</dbReference>
<keyword evidence="2" id="KW-1185">Reference proteome</keyword>
<accession>A0ABR2TE83</accession>
<evidence type="ECO:0000313" key="1">
    <source>
        <dbReference type="EMBL" id="KAK9035484.1"/>
    </source>
</evidence>
<organism evidence="1 2">
    <name type="scientific">Hibiscus sabdariffa</name>
    <name type="common">roselle</name>
    <dbReference type="NCBI Taxonomy" id="183260"/>
    <lineage>
        <taxon>Eukaryota</taxon>
        <taxon>Viridiplantae</taxon>
        <taxon>Streptophyta</taxon>
        <taxon>Embryophyta</taxon>
        <taxon>Tracheophyta</taxon>
        <taxon>Spermatophyta</taxon>
        <taxon>Magnoliopsida</taxon>
        <taxon>eudicotyledons</taxon>
        <taxon>Gunneridae</taxon>
        <taxon>Pentapetalae</taxon>
        <taxon>rosids</taxon>
        <taxon>malvids</taxon>
        <taxon>Malvales</taxon>
        <taxon>Malvaceae</taxon>
        <taxon>Malvoideae</taxon>
        <taxon>Hibiscus</taxon>
    </lineage>
</organism>
<sequence>MVWEIGSVLDWKNRPSVLFISLPRKKERENGSGPIVGRPFDFPDPLKGPGNLWIVLLLRLDEFTNDIIVSVRSMDLNKGT</sequence>
<comment type="caution">
    <text evidence="1">The sequence shown here is derived from an EMBL/GenBank/DDBJ whole genome shotgun (WGS) entry which is preliminary data.</text>
</comment>
<evidence type="ECO:0000313" key="2">
    <source>
        <dbReference type="Proteomes" id="UP001396334"/>
    </source>
</evidence>
<reference evidence="1 2" key="1">
    <citation type="journal article" date="2024" name="G3 (Bethesda)">
        <title>Genome assembly of Hibiscus sabdariffa L. provides insights into metabolisms of medicinal natural products.</title>
        <authorList>
            <person name="Kim T."/>
        </authorList>
    </citation>
    <scope>NUCLEOTIDE SEQUENCE [LARGE SCALE GENOMIC DNA]</scope>
    <source>
        <strain evidence="1">TK-2024</strain>
        <tissue evidence="1">Old leaves</tissue>
    </source>
</reference>
<name>A0ABR2TE83_9ROSI</name>
<dbReference type="Proteomes" id="UP001396334">
    <property type="component" value="Unassembled WGS sequence"/>
</dbReference>